<dbReference type="PANTHER" id="PTHR47424:SF9">
    <property type="entry name" value="TAH-2"/>
    <property type="match status" value="1"/>
</dbReference>
<dbReference type="GO" id="GO:0000981">
    <property type="term" value="F:DNA-binding transcription factor activity, RNA polymerase II-specific"/>
    <property type="evidence" value="ECO:0007669"/>
    <property type="project" value="InterPro"/>
</dbReference>
<dbReference type="GO" id="GO:0008270">
    <property type="term" value="F:zinc ion binding"/>
    <property type="evidence" value="ECO:0007669"/>
    <property type="project" value="InterPro"/>
</dbReference>
<dbReference type="Pfam" id="PF04082">
    <property type="entry name" value="Fungal_trans"/>
    <property type="match status" value="1"/>
</dbReference>
<protein>
    <recommendedName>
        <fullName evidence="7">Zn(2)-C6 fungal-type domain-containing protein</fullName>
    </recommendedName>
</protein>
<evidence type="ECO:0000256" key="2">
    <source>
        <dbReference type="ARBA" id="ARBA00023015"/>
    </source>
</evidence>
<feature type="compositionally biased region" description="Low complexity" evidence="5">
    <location>
        <begin position="618"/>
        <end position="637"/>
    </location>
</feature>
<feature type="transmembrane region" description="Helical" evidence="6">
    <location>
        <begin position="522"/>
        <end position="541"/>
    </location>
</feature>
<dbReference type="GO" id="GO:0000978">
    <property type="term" value="F:RNA polymerase II cis-regulatory region sequence-specific DNA binding"/>
    <property type="evidence" value="ECO:0007669"/>
    <property type="project" value="TreeGrafter"/>
</dbReference>
<feature type="compositionally biased region" description="Polar residues" evidence="5">
    <location>
        <begin position="67"/>
        <end position="80"/>
    </location>
</feature>
<dbReference type="SMART" id="SM00906">
    <property type="entry name" value="Fungal_trans"/>
    <property type="match status" value="1"/>
</dbReference>
<keyword evidence="6" id="KW-1133">Transmembrane helix</keyword>
<dbReference type="Proteomes" id="UP001175000">
    <property type="component" value="Unassembled WGS sequence"/>
</dbReference>
<evidence type="ECO:0000256" key="1">
    <source>
        <dbReference type="ARBA" id="ARBA00022723"/>
    </source>
</evidence>
<accession>A0AA39U2C8</accession>
<keyword evidence="9" id="KW-1185">Reference proteome</keyword>
<keyword evidence="6" id="KW-0812">Transmembrane</keyword>
<dbReference type="PROSITE" id="PS50048">
    <property type="entry name" value="ZN2_CY6_FUNGAL_2"/>
    <property type="match status" value="1"/>
</dbReference>
<evidence type="ECO:0000256" key="3">
    <source>
        <dbReference type="ARBA" id="ARBA00023163"/>
    </source>
</evidence>
<keyword evidence="1" id="KW-0479">Metal-binding</keyword>
<dbReference type="EMBL" id="JAULSU010000007">
    <property type="protein sequence ID" value="KAK0611013.1"/>
    <property type="molecule type" value="Genomic_DNA"/>
</dbReference>
<dbReference type="InterPro" id="IPR051127">
    <property type="entry name" value="Fungal_SecMet_Regulators"/>
</dbReference>
<dbReference type="AlphaFoldDB" id="A0AA39U2C8"/>
<dbReference type="GO" id="GO:0005634">
    <property type="term" value="C:nucleus"/>
    <property type="evidence" value="ECO:0007669"/>
    <property type="project" value="TreeGrafter"/>
</dbReference>
<dbReference type="CDD" id="cd12148">
    <property type="entry name" value="fungal_TF_MHR"/>
    <property type="match status" value="1"/>
</dbReference>
<keyword evidence="2" id="KW-0805">Transcription regulation</keyword>
<reference evidence="8" key="1">
    <citation type="submission" date="2023-06" db="EMBL/GenBank/DDBJ databases">
        <title>Genome-scale phylogeny and comparative genomics of the fungal order Sordariales.</title>
        <authorList>
            <consortium name="Lawrence Berkeley National Laboratory"/>
            <person name="Hensen N."/>
            <person name="Bonometti L."/>
            <person name="Westerberg I."/>
            <person name="Brannstrom I.O."/>
            <person name="Guillou S."/>
            <person name="Cros-Aarteil S."/>
            <person name="Calhoun S."/>
            <person name="Haridas S."/>
            <person name="Kuo A."/>
            <person name="Mondo S."/>
            <person name="Pangilinan J."/>
            <person name="Riley R."/>
            <person name="Labutti K."/>
            <person name="Andreopoulos B."/>
            <person name="Lipzen A."/>
            <person name="Chen C."/>
            <person name="Yanf M."/>
            <person name="Daum C."/>
            <person name="Ng V."/>
            <person name="Clum A."/>
            <person name="Steindorff A."/>
            <person name="Ohm R."/>
            <person name="Martin F."/>
            <person name="Silar P."/>
            <person name="Natvig D."/>
            <person name="Lalanne C."/>
            <person name="Gautier V."/>
            <person name="Ament-Velasquez S.L."/>
            <person name="Kruys A."/>
            <person name="Hutchinson M.I."/>
            <person name="Powell A.J."/>
            <person name="Barry K."/>
            <person name="Miller A.N."/>
            <person name="Grigoriev I.V."/>
            <person name="Debuchy R."/>
            <person name="Gladieux P."/>
            <person name="Thoren M.H."/>
            <person name="Johannesson H."/>
        </authorList>
    </citation>
    <scope>NUCLEOTIDE SEQUENCE</scope>
    <source>
        <strain evidence="8">CBS 606.72</strain>
    </source>
</reference>
<dbReference type="CDD" id="cd00067">
    <property type="entry name" value="GAL4"/>
    <property type="match status" value="1"/>
</dbReference>
<dbReference type="SMART" id="SM00066">
    <property type="entry name" value="GAL4"/>
    <property type="match status" value="1"/>
</dbReference>
<evidence type="ECO:0000256" key="5">
    <source>
        <dbReference type="SAM" id="MobiDB-lite"/>
    </source>
</evidence>
<dbReference type="Gene3D" id="4.10.240.10">
    <property type="entry name" value="Zn(2)-C6 fungal-type DNA-binding domain"/>
    <property type="match status" value="1"/>
</dbReference>
<dbReference type="InterPro" id="IPR001138">
    <property type="entry name" value="Zn2Cys6_DnaBD"/>
</dbReference>
<name>A0AA39U2C8_9PEZI</name>
<organism evidence="8 9">
    <name type="scientific">Immersiella caudata</name>
    <dbReference type="NCBI Taxonomy" id="314043"/>
    <lineage>
        <taxon>Eukaryota</taxon>
        <taxon>Fungi</taxon>
        <taxon>Dikarya</taxon>
        <taxon>Ascomycota</taxon>
        <taxon>Pezizomycotina</taxon>
        <taxon>Sordariomycetes</taxon>
        <taxon>Sordariomycetidae</taxon>
        <taxon>Sordariales</taxon>
        <taxon>Lasiosphaeriaceae</taxon>
        <taxon>Immersiella</taxon>
    </lineage>
</organism>
<feature type="domain" description="Zn(2)-C6 fungal-type" evidence="7">
    <location>
        <begin position="17"/>
        <end position="48"/>
    </location>
</feature>
<keyword evidence="4" id="KW-0539">Nucleus</keyword>
<proteinExistence type="predicted"/>
<sequence length="715" mass="77646">MQDSRAARRLRQRVANACDVCKQRKIKCSGTIPCSYCARRQLPEDCHYTAQQRRKRPVDTEEAQHSPAPTRSAGGQTPVPSQARIAPEAPHDASCQSQNDSARPVSVAEEHEETEVPREARLLCDPHGKLVFIGDCAPLSFFQTVRRLVTSLVDAHAFAPESSGYSALENTSSWPSVVSNGAAPRPPIDTDVDAAVTTYLEVTAGVIDLFDGARLRHDVSAWAAQARSPGTCVDVASAVNYLVLAIGCSDEHATQLHFTYARDIAFASLSGNLGVESIQAFVLSTLYMLSASQINGAFLFFGIAVRAAYSIGLHRTAVNSRFGPEAHRQRDRLWKSLRVVDLFLSTSMGRPPATSDTDCTVAYREVDTDGRDIFDVLNASVQIFLIIEAIVLEVYSRRKISPRLTEGISRELREWSTRWLPRLKAATEEETMHSLPGTANGACQILSSYYYAVILVSRPFFMVELRRRLLERPSPPAGGIPGEPISGKSKLADACVDAAILMVEPVLALIERGSMIRPAPVIVSWLFASSLVLGLGLLGGFGRIIEKSCRGAISALEYFGKTDGHAKQYSLIAKSLLATALGYLEKREIQERLRRTESSSQLFGLVPQTRHLPDSPFGHPATSHSPGGSSPAPGPGAKSDEKLQPARAVRTSSQPALFSFDFESSFLGLTESFPGAPDFSIMDASLDLGADQALGGMNLFPLLESDGHIDLANFF</sequence>
<comment type="caution">
    <text evidence="8">The sequence shown here is derived from an EMBL/GenBank/DDBJ whole genome shotgun (WGS) entry which is preliminary data.</text>
</comment>
<dbReference type="GO" id="GO:0000435">
    <property type="term" value="P:positive regulation of transcription from RNA polymerase II promoter by galactose"/>
    <property type="evidence" value="ECO:0007669"/>
    <property type="project" value="TreeGrafter"/>
</dbReference>
<evidence type="ECO:0000259" key="7">
    <source>
        <dbReference type="PROSITE" id="PS50048"/>
    </source>
</evidence>
<dbReference type="Pfam" id="PF00172">
    <property type="entry name" value="Zn_clus"/>
    <property type="match status" value="1"/>
</dbReference>
<keyword evidence="6" id="KW-0472">Membrane</keyword>
<evidence type="ECO:0000256" key="4">
    <source>
        <dbReference type="ARBA" id="ARBA00023242"/>
    </source>
</evidence>
<feature type="region of interest" description="Disordered" evidence="5">
    <location>
        <begin position="614"/>
        <end position="648"/>
    </location>
</feature>
<feature type="region of interest" description="Disordered" evidence="5">
    <location>
        <begin position="50"/>
        <end position="117"/>
    </location>
</feature>
<dbReference type="SUPFAM" id="SSF57701">
    <property type="entry name" value="Zn2/Cys6 DNA-binding domain"/>
    <property type="match status" value="1"/>
</dbReference>
<dbReference type="PANTHER" id="PTHR47424">
    <property type="entry name" value="REGULATORY PROTEIN GAL4"/>
    <property type="match status" value="1"/>
</dbReference>
<evidence type="ECO:0000313" key="8">
    <source>
        <dbReference type="EMBL" id="KAK0611013.1"/>
    </source>
</evidence>
<keyword evidence="3" id="KW-0804">Transcription</keyword>
<dbReference type="GO" id="GO:0006351">
    <property type="term" value="P:DNA-templated transcription"/>
    <property type="evidence" value="ECO:0007669"/>
    <property type="project" value="InterPro"/>
</dbReference>
<gene>
    <name evidence="8" type="ORF">B0T14DRAFT_540253</name>
</gene>
<evidence type="ECO:0000256" key="6">
    <source>
        <dbReference type="SAM" id="Phobius"/>
    </source>
</evidence>
<dbReference type="PROSITE" id="PS00463">
    <property type="entry name" value="ZN2_CY6_FUNGAL_1"/>
    <property type="match status" value="1"/>
</dbReference>
<evidence type="ECO:0000313" key="9">
    <source>
        <dbReference type="Proteomes" id="UP001175000"/>
    </source>
</evidence>
<dbReference type="InterPro" id="IPR036864">
    <property type="entry name" value="Zn2-C6_fun-type_DNA-bd_sf"/>
</dbReference>
<dbReference type="InterPro" id="IPR007219">
    <property type="entry name" value="XnlR_reg_dom"/>
</dbReference>